<feature type="region of interest" description="Disordered" evidence="5">
    <location>
        <begin position="317"/>
        <end position="345"/>
    </location>
</feature>
<name>A0A1G8C1B1_9RHOO</name>
<evidence type="ECO:0000256" key="2">
    <source>
        <dbReference type="ARBA" id="ARBA00023224"/>
    </source>
</evidence>
<proteinExistence type="inferred from homology"/>
<keyword evidence="6" id="KW-1133">Transmembrane helix</keyword>
<evidence type="ECO:0000256" key="1">
    <source>
        <dbReference type="ARBA" id="ARBA00004370"/>
    </source>
</evidence>
<dbReference type="PROSITE" id="PS50885">
    <property type="entry name" value="HAMP"/>
    <property type="match status" value="1"/>
</dbReference>
<keyword evidence="2 4" id="KW-0807">Transducer</keyword>
<dbReference type="Proteomes" id="UP000198607">
    <property type="component" value="Unassembled WGS sequence"/>
</dbReference>
<evidence type="ECO:0000256" key="5">
    <source>
        <dbReference type="SAM" id="MobiDB-lite"/>
    </source>
</evidence>
<evidence type="ECO:0000259" key="7">
    <source>
        <dbReference type="PROSITE" id="PS50111"/>
    </source>
</evidence>
<sequence>MTLSQRILALIAAAMVCLAVLTGVGYVLTSKVYEKANYGNENTVPSVETLHRAIAGFSQIRVQVLYHILSSHMQSDSPDIKAEIQKKIDDAFVETEKALKDYEALISNDEDRKLLEADRAALAGYKRANEPILAASSEYRTDAAMEEVKKASDAPRKVADALNMHVKFNTDLGNKEAAEAQSAKSTSTLTALLVLLGAAVILGGIGFTILRSMNTRLAEANTIAEQIANGNLGARATADRTSNDEIGHLLGSLEKMRHDLAITIGEIIANAESVANGADQLSASAKQVASSTEQQSSATTSAAAAVEEMTVSIDHIGNSAGDASQRALDAGHQAEQSGSGVETAAQRISDVAEHVEHTAQQLQTLSEQVQQIGSITVVIREVADQTNLLALNAAIEAARAGEQGRGFAVVADEVRKLAERTTASIQEISEVIGRIQEGATAAVDSMQTSRHVVTDVVTTARDASISMGEIRASADNVRHAIESISDALREQKTSSTELARNVEAIAQMSEENSVAVESVAQTVQQLVELSNALKTTVSRFHL</sequence>
<evidence type="ECO:0000256" key="6">
    <source>
        <dbReference type="SAM" id="Phobius"/>
    </source>
</evidence>
<evidence type="ECO:0000313" key="9">
    <source>
        <dbReference type="EMBL" id="SDH39195.1"/>
    </source>
</evidence>
<reference evidence="9 10" key="1">
    <citation type="submission" date="2016-10" db="EMBL/GenBank/DDBJ databases">
        <authorList>
            <person name="de Groot N.N."/>
        </authorList>
    </citation>
    <scope>NUCLEOTIDE SEQUENCE [LARGE SCALE GENOMIC DNA]</scope>
    <source>
        <strain evidence="9 10">DSM 5885</strain>
    </source>
</reference>
<feature type="transmembrane region" description="Helical" evidence="6">
    <location>
        <begin position="7"/>
        <end position="28"/>
    </location>
</feature>
<dbReference type="InterPro" id="IPR004089">
    <property type="entry name" value="MCPsignal_dom"/>
</dbReference>
<dbReference type="Gene3D" id="1.10.287.950">
    <property type="entry name" value="Methyl-accepting chemotaxis protein"/>
    <property type="match status" value="1"/>
</dbReference>
<evidence type="ECO:0000256" key="3">
    <source>
        <dbReference type="ARBA" id="ARBA00029447"/>
    </source>
</evidence>
<dbReference type="OrthoDB" id="9179351at2"/>
<feature type="domain" description="Methyl-accepting transducer" evidence="7">
    <location>
        <begin position="270"/>
        <end position="506"/>
    </location>
</feature>
<dbReference type="PROSITE" id="PS50111">
    <property type="entry name" value="CHEMOTAXIS_TRANSDUC_2"/>
    <property type="match status" value="1"/>
</dbReference>
<comment type="similarity">
    <text evidence="3">Belongs to the methyl-accepting chemotaxis (MCP) protein family.</text>
</comment>
<dbReference type="Pfam" id="PF00015">
    <property type="entry name" value="MCPsignal"/>
    <property type="match status" value="1"/>
</dbReference>
<accession>A0A1G8C1B1</accession>
<organism evidence="9 10">
    <name type="scientific">Propionivibrio dicarboxylicus</name>
    <dbReference type="NCBI Taxonomy" id="83767"/>
    <lineage>
        <taxon>Bacteria</taxon>
        <taxon>Pseudomonadati</taxon>
        <taxon>Pseudomonadota</taxon>
        <taxon>Betaproteobacteria</taxon>
        <taxon>Rhodocyclales</taxon>
        <taxon>Rhodocyclaceae</taxon>
        <taxon>Propionivibrio</taxon>
    </lineage>
</organism>
<dbReference type="STRING" id="83767.SAMN05660652_01650"/>
<keyword evidence="10" id="KW-1185">Reference proteome</keyword>
<dbReference type="GO" id="GO:0016020">
    <property type="term" value="C:membrane"/>
    <property type="evidence" value="ECO:0007669"/>
    <property type="project" value="UniProtKB-SubCell"/>
</dbReference>
<dbReference type="InterPro" id="IPR024478">
    <property type="entry name" value="HlyB_4HB_MCP"/>
</dbReference>
<dbReference type="AlphaFoldDB" id="A0A1G8C1B1"/>
<dbReference type="CDD" id="cd06225">
    <property type="entry name" value="HAMP"/>
    <property type="match status" value="1"/>
</dbReference>
<dbReference type="EMBL" id="FNCY01000005">
    <property type="protein sequence ID" value="SDH39195.1"/>
    <property type="molecule type" value="Genomic_DNA"/>
</dbReference>
<dbReference type="CDD" id="cd11386">
    <property type="entry name" value="MCP_signal"/>
    <property type="match status" value="1"/>
</dbReference>
<gene>
    <name evidence="9" type="ORF">SAMN05660652_01650</name>
</gene>
<feature type="domain" description="HAMP" evidence="8">
    <location>
        <begin position="211"/>
        <end position="265"/>
    </location>
</feature>
<dbReference type="SMART" id="SM00304">
    <property type="entry name" value="HAMP"/>
    <property type="match status" value="1"/>
</dbReference>
<dbReference type="Pfam" id="PF12729">
    <property type="entry name" value="4HB_MCP_1"/>
    <property type="match status" value="1"/>
</dbReference>
<feature type="transmembrane region" description="Helical" evidence="6">
    <location>
        <begin position="189"/>
        <end position="210"/>
    </location>
</feature>
<comment type="subcellular location">
    <subcellularLocation>
        <location evidence="1">Membrane</location>
    </subcellularLocation>
</comment>
<dbReference type="InterPro" id="IPR003660">
    <property type="entry name" value="HAMP_dom"/>
</dbReference>
<dbReference type="GO" id="GO:0007165">
    <property type="term" value="P:signal transduction"/>
    <property type="evidence" value="ECO:0007669"/>
    <property type="project" value="UniProtKB-KW"/>
</dbReference>
<keyword evidence="6" id="KW-0812">Transmembrane</keyword>
<dbReference type="PANTHER" id="PTHR32089">
    <property type="entry name" value="METHYL-ACCEPTING CHEMOTAXIS PROTEIN MCPB"/>
    <property type="match status" value="1"/>
</dbReference>
<evidence type="ECO:0000256" key="4">
    <source>
        <dbReference type="PROSITE-ProRule" id="PRU00284"/>
    </source>
</evidence>
<dbReference type="GO" id="GO:0006935">
    <property type="term" value="P:chemotaxis"/>
    <property type="evidence" value="ECO:0007669"/>
    <property type="project" value="UniProtKB-ARBA"/>
</dbReference>
<evidence type="ECO:0000313" key="10">
    <source>
        <dbReference type="Proteomes" id="UP000198607"/>
    </source>
</evidence>
<dbReference type="FunFam" id="1.10.287.950:FF:000001">
    <property type="entry name" value="Methyl-accepting chemotaxis sensory transducer"/>
    <property type="match status" value="1"/>
</dbReference>
<dbReference type="SMART" id="SM00283">
    <property type="entry name" value="MA"/>
    <property type="match status" value="1"/>
</dbReference>
<evidence type="ECO:0000259" key="8">
    <source>
        <dbReference type="PROSITE" id="PS50885"/>
    </source>
</evidence>
<keyword evidence="6" id="KW-0472">Membrane</keyword>
<dbReference type="PANTHER" id="PTHR32089:SF112">
    <property type="entry name" value="LYSOZYME-LIKE PROTEIN-RELATED"/>
    <property type="match status" value="1"/>
</dbReference>
<dbReference type="SUPFAM" id="SSF58104">
    <property type="entry name" value="Methyl-accepting chemotaxis protein (MCP) signaling domain"/>
    <property type="match status" value="1"/>
</dbReference>
<protein>
    <submittedName>
        <fullName evidence="9">Methyl-accepting chemotaxis protein</fullName>
    </submittedName>
</protein>
<dbReference type="RefSeq" id="WP_091936428.1">
    <property type="nucleotide sequence ID" value="NZ_FNCY01000005.1"/>
</dbReference>